<keyword evidence="7" id="KW-0645">Protease</keyword>
<proteinExistence type="inferred from homology"/>
<dbReference type="GO" id="GO:0008237">
    <property type="term" value="F:metallopeptidase activity"/>
    <property type="evidence" value="ECO:0007669"/>
    <property type="project" value="UniProtKB-KW"/>
</dbReference>
<gene>
    <name evidence="16" type="ORF">METEAL_30930</name>
</gene>
<dbReference type="Gene3D" id="1.10.390.10">
    <property type="entry name" value="Neutral Protease Domain 2"/>
    <property type="match status" value="1"/>
</dbReference>
<dbReference type="AlphaFoldDB" id="A0AA48GPV6"/>
<feature type="domain" description="Peptidase M1 leukotriene A4 hydrolase/aminopeptidase C-terminal" evidence="15">
    <location>
        <begin position="451"/>
        <end position="586"/>
    </location>
</feature>
<dbReference type="GO" id="GO:0006508">
    <property type="term" value="P:proteolysis"/>
    <property type="evidence" value="ECO:0007669"/>
    <property type="project" value="UniProtKB-KW"/>
</dbReference>
<dbReference type="Pfam" id="PF01433">
    <property type="entry name" value="Peptidase_M1"/>
    <property type="match status" value="1"/>
</dbReference>
<dbReference type="InterPro" id="IPR045357">
    <property type="entry name" value="Aminopeptidase_N-like_N"/>
</dbReference>
<evidence type="ECO:0000256" key="6">
    <source>
        <dbReference type="ARBA" id="ARBA00022490"/>
    </source>
</evidence>
<keyword evidence="16" id="KW-0031">Aminopeptidase</keyword>
<dbReference type="PANTHER" id="PTHR45726">
    <property type="entry name" value="LEUKOTRIENE A-4 HYDROLASE"/>
    <property type="match status" value="1"/>
</dbReference>
<evidence type="ECO:0000256" key="10">
    <source>
        <dbReference type="ARBA" id="ARBA00022833"/>
    </source>
</evidence>
<dbReference type="GO" id="GO:0005829">
    <property type="term" value="C:cytosol"/>
    <property type="evidence" value="ECO:0007669"/>
    <property type="project" value="TreeGrafter"/>
</dbReference>
<accession>A0AA48GPV6</accession>
<feature type="active site" description="Proton acceptor" evidence="12">
    <location>
        <position position="289"/>
    </location>
</feature>
<dbReference type="InterPro" id="IPR014782">
    <property type="entry name" value="Peptidase_M1_dom"/>
</dbReference>
<feature type="binding site" evidence="14">
    <location>
        <position position="292"/>
    </location>
    <ligand>
        <name>Zn(2+)</name>
        <dbReference type="ChEBI" id="CHEBI:29105"/>
        <note>catalytic</note>
    </ligand>
</feature>
<dbReference type="EMBL" id="AP027080">
    <property type="protein sequence ID" value="BDU73919.1"/>
    <property type="molecule type" value="Genomic_DNA"/>
</dbReference>
<keyword evidence="11" id="KW-0482">Metalloprotease</keyword>
<dbReference type="Pfam" id="PF17900">
    <property type="entry name" value="Peptidase_M1_N"/>
    <property type="match status" value="1"/>
</dbReference>
<dbReference type="InterPro" id="IPR038502">
    <property type="entry name" value="M1_LTA-4_hydro/amino_C_sf"/>
</dbReference>
<keyword evidence="17" id="KW-1185">Reference proteome</keyword>
<comment type="similarity">
    <text evidence="3">Belongs to the peptidase M1 family.</text>
</comment>
<keyword evidence="6" id="KW-0963">Cytoplasm</keyword>
<dbReference type="SUPFAM" id="SSF55486">
    <property type="entry name" value="Metalloproteases ('zincins'), catalytic domain"/>
    <property type="match status" value="1"/>
</dbReference>
<evidence type="ECO:0000256" key="3">
    <source>
        <dbReference type="ARBA" id="ARBA00010136"/>
    </source>
</evidence>
<comment type="subcellular location">
    <subcellularLocation>
        <location evidence="2">Cytoplasm</location>
    </subcellularLocation>
</comment>
<feature type="binding site" evidence="13">
    <location>
        <begin position="542"/>
        <end position="544"/>
    </location>
    <ligand>
        <name>a peptide</name>
        <dbReference type="ChEBI" id="CHEBI:60466"/>
    </ligand>
</feature>
<evidence type="ECO:0000256" key="8">
    <source>
        <dbReference type="ARBA" id="ARBA00022723"/>
    </source>
</evidence>
<dbReference type="InterPro" id="IPR049980">
    <property type="entry name" value="LTA4H_cat"/>
</dbReference>
<evidence type="ECO:0000256" key="1">
    <source>
        <dbReference type="ARBA" id="ARBA00000098"/>
    </source>
</evidence>
<evidence type="ECO:0000256" key="13">
    <source>
        <dbReference type="PIRSR" id="PIRSR634015-2"/>
    </source>
</evidence>
<dbReference type="RefSeq" id="WP_316412585.1">
    <property type="nucleotide sequence ID" value="NZ_AP027080.1"/>
</dbReference>
<dbReference type="KEGG" id="msil:METEAL_30930"/>
<dbReference type="InterPro" id="IPR034015">
    <property type="entry name" value="M1_LTA4H"/>
</dbReference>
<evidence type="ECO:0000256" key="5">
    <source>
        <dbReference type="ARBA" id="ARBA00015611"/>
    </source>
</evidence>
<dbReference type="PRINTS" id="PR00756">
    <property type="entry name" value="ALADIPTASE"/>
</dbReference>
<dbReference type="InterPro" id="IPR001930">
    <property type="entry name" value="Peptidase_M1"/>
</dbReference>
<evidence type="ECO:0000313" key="16">
    <source>
        <dbReference type="EMBL" id="BDU73919.1"/>
    </source>
</evidence>
<evidence type="ECO:0000256" key="7">
    <source>
        <dbReference type="ARBA" id="ARBA00022670"/>
    </source>
</evidence>
<keyword evidence="8 14" id="KW-0479">Metal-binding</keyword>
<dbReference type="InterPro" id="IPR042097">
    <property type="entry name" value="Aminopeptidase_N-like_N_sf"/>
</dbReference>
<dbReference type="EC" id="3.4.11.2" evidence="4"/>
<evidence type="ECO:0000313" key="17">
    <source>
        <dbReference type="Proteomes" id="UP001238179"/>
    </source>
</evidence>
<dbReference type="PANTHER" id="PTHR45726:SF3">
    <property type="entry name" value="LEUKOTRIENE A-4 HYDROLASE"/>
    <property type="match status" value="1"/>
</dbReference>
<dbReference type="InterPro" id="IPR027268">
    <property type="entry name" value="Peptidase_M4/M1_CTD_sf"/>
</dbReference>
<dbReference type="Pfam" id="PF09127">
    <property type="entry name" value="Leuk-A4-hydro_C"/>
    <property type="match status" value="1"/>
</dbReference>
<feature type="active site" description="Proton donor" evidence="12">
    <location>
        <position position="376"/>
    </location>
</feature>
<dbReference type="CDD" id="cd09599">
    <property type="entry name" value="M1_LTA4H"/>
    <property type="match status" value="1"/>
</dbReference>
<feature type="binding site" evidence="13">
    <location>
        <begin position="128"/>
        <end position="130"/>
    </location>
    <ligand>
        <name>a peptide</name>
        <dbReference type="ChEBI" id="CHEBI:60466"/>
    </ligand>
</feature>
<dbReference type="GO" id="GO:0016285">
    <property type="term" value="F:alanyl aminopeptidase activity"/>
    <property type="evidence" value="ECO:0007669"/>
    <property type="project" value="UniProtKB-EC"/>
</dbReference>
<evidence type="ECO:0000256" key="14">
    <source>
        <dbReference type="PIRSR" id="PIRSR634015-3"/>
    </source>
</evidence>
<organism evidence="16 17">
    <name type="scientific">Mesoterricola silvestris</name>
    <dbReference type="NCBI Taxonomy" id="2927979"/>
    <lineage>
        <taxon>Bacteria</taxon>
        <taxon>Pseudomonadati</taxon>
        <taxon>Acidobacteriota</taxon>
        <taxon>Holophagae</taxon>
        <taxon>Holophagales</taxon>
        <taxon>Holophagaceae</taxon>
        <taxon>Mesoterricola</taxon>
    </lineage>
</organism>
<keyword evidence="9" id="KW-0378">Hydrolase</keyword>
<dbReference type="SUPFAM" id="SSF63737">
    <property type="entry name" value="Leukotriene A4 hydrolase N-terminal domain"/>
    <property type="match status" value="1"/>
</dbReference>
<feature type="binding site" evidence="14">
    <location>
        <position position="311"/>
    </location>
    <ligand>
        <name>Zn(2+)</name>
        <dbReference type="ChEBI" id="CHEBI:29105"/>
        <note>catalytic</note>
    </ligand>
</feature>
<reference evidence="17" key="1">
    <citation type="journal article" date="2023" name="Int. J. Syst. Evol. Microbiol.">
        <title>Mesoterricola silvestris gen. nov., sp. nov., Mesoterricola sediminis sp. nov., Geothrix oryzae sp. nov., Geothrix edaphica sp. nov., Geothrix rubra sp. nov., and Geothrix limicola sp. nov., six novel members of Acidobacteriota isolated from soils.</title>
        <authorList>
            <person name="Itoh H."/>
            <person name="Sugisawa Y."/>
            <person name="Mise K."/>
            <person name="Xu Z."/>
            <person name="Kuniyasu M."/>
            <person name="Ushijima N."/>
            <person name="Kawano K."/>
            <person name="Kobayashi E."/>
            <person name="Shiratori Y."/>
            <person name="Masuda Y."/>
            <person name="Senoo K."/>
        </authorList>
    </citation>
    <scope>NUCLEOTIDE SEQUENCE [LARGE SCALE GENOMIC DNA]</scope>
    <source>
        <strain evidence="17">W79</strain>
    </source>
</reference>
<dbReference type="GO" id="GO:0008270">
    <property type="term" value="F:zinc ion binding"/>
    <property type="evidence" value="ECO:0007669"/>
    <property type="project" value="InterPro"/>
</dbReference>
<evidence type="ECO:0000256" key="9">
    <source>
        <dbReference type="ARBA" id="ARBA00022801"/>
    </source>
</evidence>
<dbReference type="SUPFAM" id="SSF48371">
    <property type="entry name" value="ARM repeat"/>
    <property type="match status" value="1"/>
</dbReference>
<dbReference type="FunFam" id="3.30.2010.30:FF:000001">
    <property type="entry name" value="Leukotriene A(4) hydrolase"/>
    <property type="match status" value="1"/>
</dbReference>
<feature type="binding site" evidence="13">
    <location>
        <begin position="259"/>
        <end position="264"/>
    </location>
    <ligand>
        <name>a peptide</name>
        <dbReference type="ChEBI" id="CHEBI:60466"/>
    </ligand>
</feature>
<keyword evidence="10 14" id="KW-0862">Zinc</keyword>
<dbReference type="Proteomes" id="UP001238179">
    <property type="component" value="Chromosome"/>
</dbReference>
<comment type="cofactor">
    <cofactor evidence="14">
        <name>Zn(2+)</name>
        <dbReference type="ChEBI" id="CHEBI:29105"/>
    </cofactor>
    <text evidence="14">Binds 1 zinc ion per subunit.</text>
</comment>
<feature type="binding site" evidence="14">
    <location>
        <position position="288"/>
    </location>
    <ligand>
        <name>Zn(2+)</name>
        <dbReference type="ChEBI" id="CHEBI:29105"/>
        <note>catalytic</note>
    </ligand>
</feature>
<evidence type="ECO:0000259" key="15">
    <source>
        <dbReference type="SMART" id="SM01263"/>
    </source>
</evidence>
<sequence>MARLDPHSYYDDRQPRTERWHLRFLVDFDRRVLNGEATLVFTASAGGTLDLDTKGLTVFRAWVPALDQDVPFELGAEDPILGRRMRLELPPGAGAVVIAYETSPEAIGLQWLEPAQTEGGRHPFLFSQCQAIHARTLVPCQDSAYARVSYDAEVVVPEALSAVMSAGPAWDGAGEVPGTRVFRFSMPQPIPPYLLALAVGELESRDLSPRARVWAEPTTIEKAAWEFAGVEDMIVRAEGLFGPYDWDRYDMLVLPPSFPYGGMENPRMTFLTPTLLAGDRSLVDVVAHELAHSWTGNLVTNATAEHFWLNEGFTVWAERRILEAIRGPEAAAMGWAIGQKALDESLARFQDHPELTVLRTHLEGVDPDDAFSSIPYEKGARLVALLEAALGRPAMDAFVLAYMKRFRFTSITTEMFCAFAEERHPGLLARVDADAWLHRPGMPANAPVFRSAALEALEALGKAAARPEKAVLEAWSPTELLVYLQNLPRALPHADCAWLDGALGLTGRGNYEILVEWLTVAAGSGYEPVFPRIREVLARVGRMKYLRPLYSALGATPATRALAREIFAQASPGYHGLSRRVVQGVLDKFPA</sequence>
<evidence type="ECO:0000256" key="2">
    <source>
        <dbReference type="ARBA" id="ARBA00004496"/>
    </source>
</evidence>
<dbReference type="InterPro" id="IPR016024">
    <property type="entry name" value="ARM-type_fold"/>
</dbReference>
<name>A0AA48GPV6_9BACT</name>
<dbReference type="SMART" id="SM01263">
    <property type="entry name" value="Leuk-A4-hydro_C"/>
    <property type="match status" value="1"/>
</dbReference>
<dbReference type="Gene3D" id="3.30.2010.30">
    <property type="match status" value="1"/>
</dbReference>
<dbReference type="Gene3D" id="1.25.40.320">
    <property type="entry name" value="Peptidase M1, leukotriene A4 hydrolase/aminopeptidase C-terminal domain"/>
    <property type="match status" value="1"/>
</dbReference>
<evidence type="ECO:0000256" key="11">
    <source>
        <dbReference type="ARBA" id="ARBA00023049"/>
    </source>
</evidence>
<protein>
    <recommendedName>
        <fullName evidence="5">Aminopeptidase N</fullName>
        <ecNumber evidence="4">3.4.11.2</ecNumber>
    </recommendedName>
</protein>
<evidence type="ECO:0000256" key="4">
    <source>
        <dbReference type="ARBA" id="ARBA00012564"/>
    </source>
</evidence>
<dbReference type="InterPro" id="IPR015211">
    <property type="entry name" value="Peptidase_M1_C"/>
</dbReference>
<dbReference type="Gene3D" id="2.60.40.1730">
    <property type="entry name" value="tricorn interacting facor f3 domain"/>
    <property type="match status" value="1"/>
</dbReference>
<comment type="catalytic activity">
    <reaction evidence="1">
        <text>Release of an N-terminal amino acid, Xaa-|-Yaa- from a peptide, amide or arylamide. Xaa is preferably Ala, but may be most amino acids including Pro (slow action). When a terminal hydrophobic residue is followed by a prolyl residue, the two may be released as an intact Xaa-Pro dipeptide.</text>
        <dbReference type="EC" id="3.4.11.2"/>
    </reaction>
</comment>
<evidence type="ECO:0000256" key="12">
    <source>
        <dbReference type="PIRSR" id="PIRSR634015-1"/>
    </source>
</evidence>